<dbReference type="PIRSF" id="PIRSF019455">
    <property type="entry name" value="CopR_AtkY"/>
    <property type="match status" value="1"/>
</dbReference>
<evidence type="ECO:0000256" key="1">
    <source>
        <dbReference type="ARBA" id="ARBA00011046"/>
    </source>
</evidence>
<keyword evidence="3" id="KW-0238">DNA-binding</keyword>
<dbReference type="InterPro" id="IPR036388">
    <property type="entry name" value="WH-like_DNA-bd_sf"/>
</dbReference>
<dbReference type="GO" id="GO:0045892">
    <property type="term" value="P:negative regulation of DNA-templated transcription"/>
    <property type="evidence" value="ECO:0007669"/>
    <property type="project" value="InterPro"/>
</dbReference>
<dbReference type="GO" id="GO:0003677">
    <property type="term" value="F:DNA binding"/>
    <property type="evidence" value="ECO:0007669"/>
    <property type="project" value="UniProtKB-KW"/>
</dbReference>
<evidence type="ECO:0000313" key="5">
    <source>
        <dbReference type="EMBL" id="ADD44387.1"/>
    </source>
</evidence>
<evidence type="ECO:0000256" key="4">
    <source>
        <dbReference type="ARBA" id="ARBA00023163"/>
    </source>
</evidence>
<protein>
    <submittedName>
        <fullName evidence="5">Transcriptional repressor, CopY family</fullName>
    </submittedName>
</protein>
<dbReference type="EMBL" id="CP001778">
    <property type="protein sequence ID" value="ADD44387.1"/>
    <property type="molecule type" value="Genomic_DNA"/>
</dbReference>
<dbReference type="InterPro" id="IPR005650">
    <property type="entry name" value="BlaI_family"/>
</dbReference>
<evidence type="ECO:0000256" key="3">
    <source>
        <dbReference type="ARBA" id="ARBA00023125"/>
    </source>
</evidence>
<dbReference type="Proteomes" id="UP000000844">
    <property type="component" value="Chromosome"/>
</dbReference>
<organism evidence="5 6">
    <name type="scientific">Stackebrandtia nassauensis (strain DSM 44728 / CIP 108903 / NRRL B-16338 / NBRC 102104 / LLR-40K-21)</name>
    <dbReference type="NCBI Taxonomy" id="446470"/>
    <lineage>
        <taxon>Bacteria</taxon>
        <taxon>Bacillati</taxon>
        <taxon>Actinomycetota</taxon>
        <taxon>Actinomycetes</taxon>
        <taxon>Glycomycetales</taxon>
        <taxon>Glycomycetaceae</taxon>
        <taxon>Stackebrandtia</taxon>
    </lineage>
</organism>
<dbReference type="Pfam" id="PF03965">
    <property type="entry name" value="Penicillinase_R"/>
    <property type="match status" value="1"/>
</dbReference>
<keyword evidence="4" id="KW-0804">Transcription</keyword>
<evidence type="ECO:0000313" key="6">
    <source>
        <dbReference type="Proteomes" id="UP000000844"/>
    </source>
</evidence>
<dbReference type="InterPro" id="IPR036390">
    <property type="entry name" value="WH_DNA-bd_sf"/>
</dbReference>
<dbReference type="eggNOG" id="COG3682">
    <property type="taxonomic scope" value="Bacteria"/>
</dbReference>
<sequence length="118" mass="13548">MMRLGDLETAVMRVLWARGEPATVREVMAELDREPPLAYTTVMTVMDNLHRKELLSRERDGRAYRYRTVRSRAEHDAALMTEVLAASDDRQATLLKFVGSIEPEELDRLRRLMDGGEA</sequence>
<comment type="similarity">
    <text evidence="1">Belongs to the BlaI transcriptional regulatory family.</text>
</comment>
<keyword evidence="2" id="KW-0805">Transcription regulation</keyword>
<dbReference type="OrthoDB" id="9813987at2"/>
<dbReference type="HOGENOM" id="CLU_119090_1_0_11"/>
<dbReference type="SUPFAM" id="SSF46785">
    <property type="entry name" value="Winged helix' DNA-binding domain"/>
    <property type="match status" value="1"/>
</dbReference>
<keyword evidence="6" id="KW-1185">Reference proteome</keyword>
<name>D3Q7P5_STANL</name>
<dbReference type="Gene3D" id="1.10.10.10">
    <property type="entry name" value="Winged helix-like DNA-binding domain superfamily/Winged helix DNA-binding domain"/>
    <property type="match status" value="1"/>
</dbReference>
<dbReference type="AlphaFoldDB" id="D3Q7P5"/>
<reference evidence="5 6" key="1">
    <citation type="journal article" date="2009" name="Stand. Genomic Sci.">
        <title>Complete genome sequence of Stackebrandtia nassauensis type strain (LLR-40K-21).</title>
        <authorList>
            <person name="Munk C."/>
            <person name="Lapidus A."/>
            <person name="Copeland A."/>
            <person name="Jando M."/>
            <person name="Mayilraj S."/>
            <person name="Glavina Del Rio T."/>
            <person name="Nolan M."/>
            <person name="Chen F."/>
            <person name="Lucas S."/>
            <person name="Tice H."/>
            <person name="Cheng J.F."/>
            <person name="Han C."/>
            <person name="Detter J.C."/>
            <person name="Bruce D."/>
            <person name="Goodwin L."/>
            <person name="Chain P."/>
            <person name="Pitluck S."/>
            <person name="Goker M."/>
            <person name="Ovchinikova G."/>
            <person name="Pati A."/>
            <person name="Ivanova N."/>
            <person name="Mavromatis K."/>
            <person name="Chen A."/>
            <person name="Palaniappan K."/>
            <person name="Land M."/>
            <person name="Hauser L."/>
            <person name="Chang Y.J."/>
            <person name="Jeffries C.D."/>
            <person name="Bristow J."/>
            <person name="Eisen J.A."/>
            <person name="Markowitz V."/>
            <person name="Hugenholtz P."/>
            <person name="Kyrpides N.C."/>
            <person name="Klenk H.P."/>
        </authorList>
    </citation>
    <scope>NUCLEOTIDE SEQUENCE [LARGE SCALE GENOMIC DNA]</scope>
    <source>
        <strain evidence="6">DSM 44728 / CIP 108903 / NRRL B-16338 / NBRC 102104 / LLR-40K-21</strain>
    </source>
</reference>
<dbReference type="Gene3D" id="6.10.140.850">
    <property type="match status" value="1"/>
</dbReference>
<dbReference type="KEGG" id="sna:Snas_4745"/>
<evidence type="ECO:0000256" key="2">
    <source>
        <dbReference type="ARBA" id="ARBA00023015"/>
    </source>
</evidence>
<gene>
    <name evidence="5" type="ordered locus">Snas_4745</name>
</gene>
<proteinExistence type="inferred from homology"/>
<accession>D3Q7P5</accession>
<dbReference type="STRING" id="446470.Snas_4745"/>